<evidence type="ECO:0000256" key="1">
    <source>
        <dbReference type="SAM" id="MobiDB-lite"/>
    </source>
</evidence>
<organism evidence="2 3">
    <name type="scientific">Malus domestica</name>
    <name type="common">Apple</name>
    <name type="synonym">Pyrus malus</name>
    <dbReference type="NCBI Taxonomy" id="3750"/>
    <lineage>
        <taxon>Eukaryota</taxon>
        <taxon>Viridiplantae</taxon>
        <taxon>Streptophyta</taxon>
        <taxon>Embryophyta</taxon>
        <taxon>Tracheophyta</taxon>
        <taxon>Spermatophyta</taxon>
        <taxon>Magnoliopsida</taxon>
        <taxon>eudicotyledons</taxon>
        <taxon>Gunneridae</taxon>
        <taxon>Pentapetalae</taxon>
        <taxon>rosids</taxon>
        <taxon>fabids</taxon>
        <taxon>Rosales</taxon>
        <taxon>Rosaceae</taxon>
        <taxon>Amygdaloideae</taxon>
        <taxon>Maleae</taxon>
        <taxon>Malus</taxon>
    </lineage>
</organism>
<accession>A0A498J621</accession>
<reference evidence="2 3" key="1">
    <citation type="submission" date="2018-10" db="EMBL/GenBank/DDBJ databases">
        <title>A high-quality apple genome assembly.</title>
        <authorList>
            <person name="Hu J."/>
        </authorList>
    </citation>
    <scope>NUCLEOTIDE SEQUENCE [LARGE SCALE GENOMIC DNA]</scope>
    <source>
        <strain evidence="3">cv. HFTH1</strain>
        <tissue evidence="2">Young leaf</tissue>
    </source>
</reference>
<keyword evidence="3" id="KW-1185">Reference proteome</keyword>
<evidence type="ECO:0000313" key="2">
    <source>
        <dbReference type="EMBL" id="RXH88901.1"/>
    </source>
</evidence>
<evidence type="ECO:0000313" key="3">
    <source>
        <dbReference type="Proteomes" id="UP000290289"/>
    </source>
</evidence>
<feature type="region of interest" description="Disordered" evidence="1">
    <location>
        <begin position="113"/>
        <end position="149"/>
    </location>
</feature>
<dbReference type="AlphaFoldDB" id="A0A498J621"/>
<protein>
    <submittedName>
        <fullName evidence="2">Uncharacterized protein</fullName>
    </submittedName>
</protein>
<gene>
    <name evidence="2" type="ORF">DVH24_000500</name>
</gene>
<dbReference type="Proteomes" id="UP000290289">
    <property type="component" value="Chromosome 9"/>
</dbReference>
<feature type="compositionally biased region" description="Polar residues" evidence="1">
    <location>
        <begin position="127"/>
        <end position="149"/>
    </location>
</feature>
<name>A0A498J621_MALDO</name>
<proteinExistence type="predicted"/>
<sequence length="149" mass="16417">MGWIAESSPFFFTRRLRRETELLDLIGTSRGGLDHPEEIHGIKLQRRGVEVMSNLISYQWTASRGSETPYQEGNVTSTSTPDLDTTCVSLVAPLRPMVSTTAVLPTSSMTHPVLSARQTHRRPWTSEEAQPSGDTSSVHGEASQTACLF</sequence>
<comment type="caution">
    <text evidence="2">The sequence shown here is derived from an EMBL/GenBank/DDBJ whole genome shotgun (WGS) entry which is preliminary data.</text>
</comment>
<dbReference type="EMBL" id="RDQH01000335">
    <property type="protein sequence ID" value="RXH88901.1"/>
    <property type="molecule type" value="Genomic_DNA"/>
</dbReference>